<evidence type="ECO:0000256" key="1">
    <source>
        <dbReference type="ARBA" id="ARBA00007447"/>
    </source>
</evidence>
<evidence type="ECO:0000313" key="3">
    <source>
        <dbReference type="EMBL" id="KAK8975933.1"/>
    </source>
</evidence>
<reference evidence="3 4" key="1">
    <citation type="journal article" date="2024" name="G3 (Bethesda)">
        <title>Genome assembly of Hibiscus sabdariffa L. provides insights into metabolisms of medicinal natural products.</title>
        <authorList>
            <person name="Kim T."/>
        </authorList>
    </citation>
    <scope>NUCLEOTIDE SEQUENCE [LARGE SCALE GENOMIC DNA]</scope>
    <source>
        <strain evidence="3">TK-2024</strain>
        <tissue evidence="3">Old leaves</tissue>
    </source>
</reference>
<dbReference type="PANTHER" id="PTHR13683:SF908">
    <property type="entry name" value="ASPARTYL PROTEASE FAMILY PROTEIN, PUTATIVE-RELATED"/>
    <property type="match status" value="1"/>
</dbReference>
<comment type="caution">
    <text evidence="3">The sequence shown here is derived from an EMBL/GenBank/DDBJ whole genome shotgun (WGS) entry which is preliminary data.</text>
</comment>
<keyword evidence="4" id="KW-1185">Reference proteome</keyword>
<accession>A0ABR2NIQ4</accession>
<dbReference type="EMBL" id="JBBPBN010000139">
    <property type="protein sequence ID" value="KAK8975933.1"/>
    <property type="molecule type" value="Genomic_DNA"/>
</dbReference>
<dbReference type="SUPFAM" id="SSF50630">
    <property type="entry name" value="Acid proteases"/>
    <property type="match status" value="1"/>
</dbReference>
<dbReference type="InterPro" id="IPR001461">
    <property type="entry name" value="Aspartic_peptidase_A1"/>
</dbReference>
<dbReference type="Pfam" id="PF14541">
    <property type="entry name" value="TAXi_C"/>
    <property type="match status" value="1"/>
</dbReference>
<dbReference type="InterPro" id="IPR033121">
    <property type="entry name" value="PEPTIDASE_A1"/>
</dbReference>
<protein>
    <recommendedName>
        <fullName evidence="2">Peptidase A1 domain-containing protein</fullName>
    </recommendedName>
</protein>
<dbReference type="InterPro" id="IPR021109">
    <property type="entry name" value="Peptidase_aspartic_dom_sf"/>
</dbReference>
<dbReference type="PROSITE" id="PS51767">
    <property type="entry name" value="PEPTIDASE_A1"/>
    <property type="match status" value="1"/>
</dbReference>
<dbReference type="Gene3D" id="2.40.70.10">
    <property type="entry name" value="Acid Proteases"/>
    <property type="match status" value="1"/>
</dbReference>
<evidence type="ECO:0000259" key="2">
    <source>
        <dbReference type="PROSITE" id="PS51767"/>
    </source>
</evidence>
<dbReference type="PANTHER" id="PTHR13683">
    <property type="entry name" value="ASPARTYL PROTEASES"/>
    <property type="match status" value="1"/>
</dbReference>
<name>A0ABR2NIQ4_9ROSI</name>
<proteinExistence type="inferred from homology"/>
<evidence type="ECO:0000313" key="4">
    <source>
        <dbReference type="Proteomes" id="UP001396334"/>
    </source>
</evidence>
<feature type="domain" description="Peptidase A1" evidence="2">
    <location>
        <begin position="1"/>
        <end position="112"/>
    </location>
</feature>
<organism evidence="3 4">
    <name type="scientific">Hibiscus sabdariffa</name>
    <name type="common">roselle</name>
    <dbReference type="NCBI Taxonomy" id="183260"/>
    <lineage>
        <taxon>Eukaryota</taxon>
        <taxon>Viridiplantae</taxon>
        <taxon>Streptophyta</taxon>
        <taxon>Embryophyta</taxon>
        <taxon>Tracheophyta</taxon>
        <taxon>Spermatophyta</taxon>
        <taxon>Magnoliopsida</taxon>
        <taxon>eudicotyledons</taxon>
        <taxon>Gunneridae</taxon>
        <taxon>Pentapetalae</taxon>
        <taxon>rosids</taxon>
        <taxon>malvids</taxon>
        <taxon>Malvales</taxon>
        <taxon>Malvaceae</taxon>
        <taxon>Malvoideae</taxon>
        <taxon>Hibiscus</taxon>
    </lineage>
</organism>
<sequence>MRLPSTAYSALRSAFRQGMKQYPMTQALSILDTCYDLSEYCIVFVTRISFFFGEGVEVPIDVSVIFFVNGISQVCLEFAGNSEDSNVTIFGNTQQKTLEVVHDGGRCRLGFGIDGCT</sequence>
<dbReference type="Proteomes" id="UP001396334">
    <property type="component" value="Unassembled WGS sequence"/>
</dbReference>
<gene>
    <name evidence="3" type="ORF">V6N11_057766</name>
</gene>
<comment type="similarity">
    <text evidence="1">Belongs to the peptidase A1 family.</text>
</comment>
<dbReference type="InterPro" id="IPR032799">
    <property type="entry name" value="TAXi_C"/>
</dbReference>